<keyword evidence="8 10" id="KW-0143">Chaperone</keyword>
<dbReference type="AlphaFoldDB" id="A0A088S197"/>
<dbReference type="InterPro" id="IPR002194">
    <property type="entry name" value="Chaperonin_TCP-1_CS"/>
</dbReference>
<dbReference type="EMBL" id="CP009403">
    <property type="protein sequence ID" value="AIO01996.1"/>
    <property type="molecule type" value="Genomic_DNA"/>
</dbReference>
<protein>
    <recommendedName>
        <fullName evidence="11">T-complex protein 1 subunit eta</fullName>
        <shortName evidence="11">TCP-1-eta</shortName>
    </recommendedName>
    <alternativeName>
        <fullName evidence="11">CCT-eta</fullName>
    </alternativeName>
</protein>
<evidence type="ECO:0000256" key="10">
    <source>
        <dbReference type="RuleBase" id="RU004187"/>
    </source>
</evidence>
<dbReference type="GO" id="GO:0140662">
    <property type="term" value="F:ATP-dependent protein folding chaperone"/>
    <property type="evidence" value="ECO:0007669"/>
    <property type="project" value="InterPro"/>
</dbReference>
<dbReference type="PRINTS" id="PR00304">
    <property type="entry name" value="TCOMPLEXTCP1"/>
</dbReference>
<sequence length="571" mass="61724">MIQPQLVLLREGTDTSQGKPQLISNINACISIVDTVKSTLGPCGMDKLIHNGRDVQISNDGATIMNLLEIVHPAAKSLVDIARAQDNEVGDGTTSVVVLAGELLKESKQCVEDGIAPQVIVKAYRNSLSIAMKALDELCVPFKAEGNSSEENLIRCAETALNSKLINTERRFFAEMAVKAVMALDEDMNLELIGIKKVAGGSMRDSVLVDGVAFKKTFSYAGFEQQRKKFDNPKVLLLNVELELKAEKDNAEVRLKDPKQYQSIVDAEWKIIFDKLDKCVATGANVVLSRLPIGDLATQYFADRDIFCAGRVANDDMTRVCMATGGVVQSTLNNVPAEVLGRCGMFEERQVGTERFNFFTGCKTSKTSTVILRGGAQQFIEEADRSLHDAICIVKRAIKTGSVVGGGGAIEMELSKKLREYSRTIKGKEQMVVAGYARALEIIPRQLAENAGHDSTGTVNKLRQKHYVTSERDSQWYGVDIFNGGVCDTFANFVWEPTLVKRNALQSATEAACLILSIDETVTNPESDAGKKQAAGSGGGRGGNMAMSKAGMGGMFAGAPGVTRMKGGRGK</sequence>
<dbReference type="NCBIfam" id="NF041083">
    <property type="entry name" value="thermosome_beta"/>
    <property type="match status" value="1"/>
</dbReference>
<evidence type="ECO:0000256" key="4">
    <source>
        <dbReference type="ARBA" id="ARBA00022741"/>
    </source>
</evidence>
<dbReference type="GO" id="GO:0016887">
    <property type="term" value="F:ATP hydrolysis activity"/>
    <property type="evidence" value="ECO:0007669"/>
    <property type="project" value="InterPro"/>
</dbReference>
<keyword evidence="3 11" id="KW-0963">Cytoplasm</keyword>
<reference evidence="13 14" key="1">
    <citation type="journal article" date="2015" name="Sci. Rep.">
        <title>The genome of Leishmania panamensis: insights into genomics of the L. (Viannia) subgenus.</title>
        <authorList>
            <person name="Llanes A."/>
            <person name="Restrepo C.M."/>
            <person name="Vecchio G.D."/>
            <person name="Anguizola F.J."/>
            <person name="Lleonart R."/>
        </authorList>
    </citation>
    <scope>NUCLEOTIDE SEQUENCE [LARGE SCALE GENOMIC DNA]</scope>
    <source>
        <strain evidence="13 14">MHOM/PA/94/PSC-1</strain>
    </source>
</reference>
<proteinExistence type="inferred from homology"/>
<dbReference type="SUPFAM" id="SSF48592">
    <property type="entry name" value="GroEL equatorial domain-like"/>
    <property type="match status" value="1"/>
</dbReference>
<dbReference type="GeneID" id="22578878"/>
<dbReference type="eggNOG" id="KOG0361">
    <property type="taxonomic scope" value="Eukaryota"/>
</dbReference>
<dbReference type="FunFam" id="1.10.560.10:FF:000017">
    <property type="entry name" value="T-complex protein 1 subunit eta"/>
    <property type="match status" value="1"/>
</dbReference>
<keyword evidence="4 10" id="KW-0547">Nucleotide-binding</keyword>
<gene>
    <name evidence="13" type="ORF">LPMP_343730</name>
</gene>
<dbReference type="Gene3D" id="3.30.260.10">
    <property type="entry name" value="TCP-1-like chaperonin intermediate domain"/>
    <property type="match status" value="1"/>
</dbReference>
<evidence type="ECO:0000256" key="1">
    <source>
        <dbReference type="ARBA" id="ARBA00004496"/>
    </source>
</evidence>
<dbReference type="FunFam" id="3.50.7.10:FF:000006">
    <property type="entry name" value="T-complex protein 1 subunit eta"/>
    <property type="match status" value="1"/>
</dbReference>
<evidence type="ECO:0000256" key="8">
    <source>
        <dbReference type="ARBA" id="ARBA00023186"/>
    </source>
</evidence>
<comment type="similarity">
    <text evidence="2 10">Belongs to the TCP-1 chaperonin family.</text>
</comment>
<evidence type="ECO:0000256" key="9">
    <source>
        <dbReference type="ARBA" id="ARBA00025467"/>
    </source>
</evidence>
<keyword evidence="6" id="KW-0809">Transit peptide</keyword>
<dbReference type="GO" id="GO:0051082">
    <property type="term" value="F:unfolded protein binding"/>
    <property type="evidence" value="ECO:0007669"/>
    <property type="project" value="InterPro"/>
</dbReference>
<dbReference type="FunFam" id="3.30.260.10:FF:000022">
    <property type="entry name" value="T-complex protein 1 subunit eta"/>
    <property type="match status" value="1"/>
</dbReference>
<dbReference type="PROSITE" id="PS00751">
    <property type="entry name" value="TCP1_2"/>
    <property type="match status" value="1"/>
</dbReference>
<dbReference type="PROSITE" id="PS00995">
    <property type="entry name" value="TCP1_3"/>
    <property type="match status" value="1"/>
</dbReference>
<comment type="function">
    <text evidence="11">Molecular chaperone; assists the folding of proteins upon ATP hydrolysis. Known to play a role, in vitro, in the folding of actin and tubulin.</text>
</comment>
<keyword evidence="7" id="KW-0346">Stress response</keyword>
<dbReference type="InterPro" id="IPR012720">
    <property type="entry name" value="Chap_CCT_eta"/>
</dbReference>
<dbReference type="Gene3D" id="3.50.7.10">
    <property type="entry name" value="GroEL"/>
    <property type="match status" value="1"/>
</dbReference>
<dbReference type="InterPro" id="IPR053374">
    <property type="entry name" value="TCP-1_chaperonin"/>
</dbReference>
<dbReference type="VEuPathDB" id="TriTrypDB:LPMP_343730"/>
<dbReference type="SUPFAM" id="SSF52029">
    <property type="entry name" value="GroEL apical domain-like"/>
    <property type="match status" value="1"/>
</dbReference>
<evidence type="ECO:0000256" key="6">
    <source>
        <dbReference type="ARBA" id="ARBA00022946"/>
    </source>
</evidence>
<dbReference type="InterPro" id="IPR027413">
    <property type="entry name" value="GROEL-like_equatorial_sf"/>
</dbReference>
<comment type="subcellular location">
    <subcellularLocation>
        <location evidence="1 11">Cytoplasm</location>
    </subcellularLocation>
</comment>
<evidence type="ECO:0000256" key="12">
    <source>
        <dbReference type="SAM" id="MobiDB-lite"/>
    </source>
</evidence>
<dbReference type="GO" id="GO:0005524">
    <property type="term" value="F:ATP binding"/>
    <property type="evidence" value="ECO:0007669"/>
    <property type="project" value="UniProtKB-KW"/>
</dbReference>
<keyword evidence="14" id="KW-1185">Reference proteome</keyword>
<dbReference type="Proteomes" id="UP000063063">
    <property type="component" value="Chromosome 34"/>
</dbReference>
<dbReference type="InterPro" id="IPR017998">
    <property type="entry name" value="Chaperone_TCP-1"/>
</dbReference>
<evidence type="ECO:0000313" key="14">
    <source>
        <dbReference type="Proteomes" id="UP000063063"/>
    </source>
</evidence>
<evidence type="ECO:0000313" key="13">
    <source>
        <dbReference type="EMBL" id="AIO01996.1"/>
    </source>
</evidence>
<evidence type="ECO:0000256" key="7">
    <source>
        <dbReference type="ARBA" id="ARBA00023016"/>
    </source>
</evidence>
<evidence type="ECO:0000256" key="2">
    <source>
        <dbReference type="ARBA" id="ARBA00008020"/>
    </source>
</evidence>
<dbReference type="RefSeq" id="XP_010702796.1">
    <property type="nucleotide sequence ID" value="XM_010704494.1"/>
</dbReference>
<evidence type="ECO:0000256" key="3">
    <source>
        <dbReference type="ARBA" id="ARBA00022490"/>
    </source>
</evidence>
<dbReference type="NCBIfam" id="NF041082">
    <property type="entry name" value="thermosome_alpha"/>
    <property type="match status" value="1"/>
</dbReference>
<keyword evidence="5 10" id="KW-0067">ATP-binding</keyword>
<organism evidence="13 14">
    <name type="scientific">Leishmania panamensis</name>
    <dbReference type="NCBI Taxonomy" id="5679"/>
    <lineage>
        <taxon>Eukaryota</taxon>
        <taxon>Discoba</taxon>
        <taxon>Euglenozoa</taxon>
        <taxon>Kinetoplastea</taxon>
        <taxon>Metakinetoplastina</taxon>
        <taxon>Trypanosomatida</taxon>
        <taxon>Trypanosomatidae</taxon>
        <taxon>Leishmaniinae</taxon>
        <taxon>Leishmania</taxon>
        <taxon>Leishmania guyanensis species complex</taxon>
    </lineage>
</organism>
<dbReference type="PROSITE" id="PS00750">
    <property type="entry name" value="TCP1_1"/>
    <property type="match status" value="1"/>
</dbReference>
<comment type="function">
    <text evidence="9">Implicated in mitochondrial protein import and macromolecular assembly. May facilitate the correct folding of imported proteins. May also prevent misfolding and promote the refolding and proper assembly of unfolded polypeptides generated under stress conditions in the mitochondrial matrix.</text>
</comment>
<evidence type="ECO:0000256" key="11">
    <source>
        <dbReference type="RuleBase" id="RU365042"/>
    </source>
</evidence>
<name>A0A088S197_LEIPA</name>
<dbReference type="GO" id="GO:0005832">
    <property type="term" value="C:chaperonin-containing T-complex"/>
    <property type="evidence" value="ECO:0007669"/>
    <property type="project" value="UniProtKB-ARBA"/>
</dbReference>
<dbReference type="CDD" id="cd03340">
    <property type="entry name" value="TCP1_eta"/>
    <property type="match status" value="1"/>
</dbReference>
<feature type="region of interest" description="Disordered" evidence="12">
    <location>
        <begin position="525"/>
        <end position="544"/>
    </location>
</feature>
<dbReference type="NCBIfam" id="TIGR02345">
    <property type="entry name" value="chap_CCT_eta"/>
    <property type="match status" value="1"/>
</dbReference>
<dbReference type="InterPro" id="IPR054827">
    <property type="entry name" value="thermosome_alpha"/>
</dbReference>
<dbReference type="Pfam" id="PF00118">
    <property type="entry name" value="Cpn60_TCP1"/>
    <property type="match status" value="1"/>
</dbReference>
<dbReference type="OrthoDB" id="1935484at2759"/>
<dbReference type="SUPFAM" id="SSF54849">
    <property type="entry name" value="GroEL-intermediate domain like"/>
    <property type="match status" value="1"/>
</dbReference>
<accession>A0A088S197</accession>
<dbReference type="VEuPathDB" id="TriTrypDB:LPAL13_340044800"/>
<dbReference type="InterPro" id="IPR002423">
    <property type="entry name" value="Cpn60/GroEL/TCP-1"/>
</dbReference>
<dbReference type="PANTHER" id="PTHR11353">
    <property type="entry name" value="CHAPERONIN"/>
    <property type="match status" value="1"/>
</dbReference>
<dbReference type="InterPro" id="IPR027410">
    <property type="entry name" value="TCP-1-like_intermed_sf"/>
</dbReference>
<evidence type="ECO:0000256" key="5">
    <source>
        <dbReference type="ARBA" id="ARBA00022840"/>
    </source>
</evidence>
<dbReference type="Gene3D" id="1.10.560.10">
    <property type="entry name" value="GroEL-like equatorial domain"/>
    <property type="match status" value="1"/>
</dbReference>
<comment type="subunit">
    <text evidence="11">Heterooligomeric complex that forms two stacked rings.</text>
</comment>
<dbReference type="InterPro" id="IPR027409">
    <property type="entry name" value="GroEL-like_apical_dom_sf"/>
</dbReference>
<dbReference type="KEGG" id="lpan:LPMP_343730"/>